<dbReference type="Proteomes" id="UP000198367">
    <property type="component" value="Chromosome"/>
</dbReference>
<dbReference type="Pfam" id="PF20616">
    <property type="entry name" value="Caps_syn_GfcC_N"/>
    <property type="match status" value="1"/>
</dbReference>
<evidence type="ECO:0000259" key="3">
    <source>
        <dbReference type="Pfam" id="PF20616"/>
    </source>
</evidence>
<evidence type="ECO:0000313" key="4">
    <source>
        <dbReference type="EMBL" id="ASK69854.1"/>
    </source>
</evidence>
<reference evidence="4 5" key="1">
    <citation type="submission" date="2017-07" db="EMBL/GenBank/DDBJ databases">
        <title>Phenotypical and genomic characterization of a clinical isolate of Shewanella bicestrii sp. nov. producing an extended-spectrum beta-lactamase and a new oxacillinase variant.</title>
        <authorList>
            <person name="Jousset A.B."/>
            <person name="Bonnin R.A."/>
            <person name="Girlich D."/>
            <person name="Dabos L."/>
            <person name="Potron A."/>
            <person name="Dortet L."/>
            <person name="Glaser P."/>
            <person name="Naas T."/>
        </authorList>
    </citation>
    <scope>NUCLEOTIDE SEQUENCE [LARGE SCALE GENOMIC DNA]</scope>
    <source>
        <strain evidence="4 5">JAB-1</strain>
    </source>
</reference>
<dbReference type="RefSeq" id="WP_086904472.1">
    <property type="nucleotide sequence ID" value="NZ_CP022358.1"/>
</dbReference>
<dbReference type="KEGG" id="sbj:CF168_13875"/>
<keyword evidence="5" id="KW-1185">Reference proteome</keyword>
<dbReference type="Pfam" id="PF06251">
    <property type="entry name" value="Caps_syn_GfcC_C"/>
    <property type="match status" value="1"/>
</dbReference>
<accession>A0A220UNQ1</accession>
<feature type="signal peptide" evidence="1">
    <location>
        <begin position="1"/>
        <end position="22"/>
    </location>
</feature>
<keyword evidence="1" id="KW-0732">Signal</keyword>
<sequence length="261" mass="28981">MKSYISSLALLLSAFSLPTVQANTQLYVSTSAANVPQLQITYPAAIRVGQAVQDGLTQLPLYNQTTRNEAIPIYWLGAALLDIQSTAALETTRQQILQQLANMGQQADNSQYIAKLSKFAQFLRNLKLGQRVNQPLDLDLIRITDTYNPIIDGQFLLVLPPRPTTITVVGAVAQTGEQKWVSRTSSKDYLKQAGLLENAENSFVWIIQPDGKAIRQPIAYWNHQSMDIAPGAILFVEFSGLFDDYSTLNNNLIELLKNRAL</sequence>
<dbReference type="InterPro" id="IPR010425">
    <property type="entry name" value="Caps_synth_GfcC-like_C"/>
</dbReference>
<feature type="chain" id="PRO_5012758819" evidence="1">
    <location>
        <begin position="23"/>
        <end position="261"/>
    </location>
</feature>
<dbReference type="EMBL" id="CP022358">
    <property type="protein sequence ID" value="ASK69854.1"/>
    <property type="molecule type" value="Genomic_DNA"/>
</dbReference>
<proteinExistence type="predicted"/>
<gene>
    <name evidence="4" type="ORF">CF168_13875</name>
</gene>
<evidence type="ECO:0000256" key="1">
    <source>
        <dbReference type="SAM" id="SignalP"/>
    </source>
</evidence>
<dbReference type="InterPro" id="IPR046459">
    <property type="entry name" value="Caps_syn_GfcC_N"/>
</dbReference>
<protein>
    <submittedName>
        <fullName evidence="4">Uncharacterized protein</fullName>
    </submittedName>
</protein>
<name>A0A220UNQ1_9GAMM</name>
<evidence type="ECO:0000259" key="2">
    <source>
        <dbReference type="Pfam" id="PF06251"/>
    </source>
</evidence>
<dbReference type="Gene3D" id="3.10.560.10">
    <property type="entry name" value="Outer membrane lipoprotein wza domain like"/>
    <property type="match status" value="1"/>
</dbReference>
<organism evidence="4 5">
    <name type="scientific">Shewanella bicestrii</name>
    <dbReference type="NCBI Taxonomy" id="2018305"/>
    <lineage>
        <taxon>Bacteria</taxon>
        <taxon>Pseudomonadati</taxon>
        <taxon>Pseudomonadota</taxon>
        <taxon>Gammaproteobacteria</taxon>
        <taxon>Alteromonadales</taxon>
        <taxon>Shewanellaceae</taxon>
        <taxon>Shewanella</taxon>
    </lineage>
</organism>
<feature type="domain" description="Capsule biosynthesis GfcC-like N-terminal" evidence="3">
    <location>
        <begin position="61"/>
        <end position="162"/>
    </location>
</feature>
<feature type="domain" description="Capsule biosynthesis GfcC-like C-terminal" evidence="2">
    <location>
        <begin position="174"/>
        <end position="259"/>
    </location>
</feature>
<dbReference type="AlphaFoldDB" id="A0A220UNQ1"/>
<evidence type="ECO:0000313" key="5">
    <source>
        <dbReference type="Proteomes" id="UP000198367"/>
    </source>
</evidence>